<evidence type="ECO:0000313" key="5">
    <source>
        <dbReference type="EMBL" id="KAA5825489.1"/>
    </source>
</evidence>
<keyword evidence="6" id="KW-1185">Reference proteome</keyword>
<dbReference type="AlphaFoldDB" id="A0A5M7B7Z5"/>
<feature type="domain" description="UspA" evidence="4">
    <location>
        <begin position="14"/>
        <end position="153"/>
    </location>
</feature>
<accession>A0A5M7B7Z5</accession>
<dbReference type="PANTHER" id="PTHR46268">
    <property type="entry name" value="STRESS RESPONSE PROTEIN NHAX"/>
    <property type="match status" value="1"/>
</dbReference>
<evidence type="ECO:0000259" key="4">
    <source>
        <dbReference type="Pfam" id="PF00582"/>
    </source>
</evidence>
<evidence type="ECO:0000256" key="3">
    <source>
        <dbReference type="ARBA" id="ARBA00022840"/>
    </source>
</evidence>
<dbReference type="Pfam" id="PF00582">
    <property type="entry name" value="Usp"/>
    <property type="match status" value="2"/>
</dbReference>
<dbReference type="InterPro" id="IPR014729">
    <property type="entry name" value="Rossmann-like_a/b/a_fold"/>
</dbReference>
<evidence type="ECO:0000256" key="1">
    <source>
        <dbReference type="ARBA" id="ARBA00008791"/>
    </source>
</evidence>
<comment type="similarity">
    <text evidence="1">Belongs to the universal stress protein A family.</text>
</comment>
<reference evidence="5 6" key="1">
    <citation type="submission" date="2019-09" db="EMBL/GenBank/DDBJ databases">
        <title>Draft genome sequence of the thermophilic Saccharopolyspora hirsuta VKM Ac-666T.</title>
        <authorList>
            <person name="Lobastova T.G."/>
            <person name="Fokina V."/>
            <person name="Bragin E.Y."/>
            <person name="Shtratnikova V.Y."/>
            <person name="Starodumova I.P."/>
            <person name="Tarlachkov S.V."/>
            <person name="Donova M.V."/>
        </authorList>
    </citation>
    <scope>NUCLEOTIDE SEQUENCE [LARGE SCALE GENOMIC DNA]</scope>
    <source>
        <strain evidence="5 6">VKM Ac-666</strain>
    </source>
</reference>
<dbReference type="OrthoDB" id="3404132at2"/>
<sequence>MTEEAVVVARASRKAVVVGFDLSDSSQRAVRWAAREASSRHRPLMLVHVLAWPFQAGTPIMVPGEGDLREPIRQVLEQELAVLVARCREIDAALEVRSDMPFGDPAEVLGELAADAEMLVLGGPRPETEFVVLGATSAELLTRRTGAPVVVVRGGREDPGTAPVVVGVDGSASSTLALGFAYEFAARHGSELVAVHAWSDLSLDPFARVQQWELPWHEVRGDAEEVLAEALAGWGEQYPDVAVRRAVTPERPVRALFREAELAGLLVVGSHGRGRIRRALLGSVSHAVVNRAPCPVAVLRA</sequence>
<dbReference type="Gene3D" id="3.40.50.620">
    <property type="entry name" value="HUPs"/>
    <property type="match status" value="2"/>
</dbReference>
<gene>
    <name evidence="5" type="ORF">F1721_33210</name>
</gene>
<dbReference type="PRINTS" id="PR01438">
    <property type="entry name" value="UNVRSLSTRESS"/>
</dbReference>
<comment type="caution">
    <text evidence="5">The sequence shown here is derived from an EMBL/GenBank/DDBJ whole genome shotgun (WGS) entry which is preliminary data.</text>
</comment>
<proteinExistence type="inferred from homology"/>
<organism evidence="5 6">
    <name type="scientific">Saccharopolyspora hirsuta</name>
    <dbReference type="NCBI Taxonomy" id="1837"/>
    <lineage>
        <taxon>Bacteria</taxon>
        <taxon>Bacillati</taxon>
        <taxon>Actinomycetota</taxon>
        <taxon>Actinomycetes</taxon>
        <taxon>Pseudonocardiales</taxon>
        <taxon>Pseudonocardiaceae</taxon>
        <taxon>Saccharopolyspora</taxon>
    </lineage>
</organism>
<keyword evidence="2" id="KW-0547">Nucleotide-binding</keyword>
<dbReference type="PANTHER" id="PTHR46268:SF27">
    <property type="entry name" value="UNIVERSAL STRESS PROTEIN RV2623"/>
    <property type="match status" value="1"/>
</dbReference>
<protein>
    <submittedName>
        <fullName evidence="5">Universal stress protein</fullName>
    </submittedName>
</protein>
<name>A0A5M7B7Z5_SACHI</name>
<dbReference type="GO" id="GO:0005524">
    <property type="term" value="F:ATP binding"/>
    <property type="evidence" value="ECO:0007669"/>
    <property type="project" value="UniProtKB-KW"/>
</dbReference>
<feature type="domain" description="UspA" evidence="4">
    <location>
        <begin position="163"/>
        <end position="300"/>
    </location>
</feature>
<dbReference type="EMBL" id="VWPH01000021">
    <property type="protein sequence ID" value="KAA5825489.1"/>
    <property type="molecule type" value="Genomic_DNA"/>
</dbReference>
<dbReference type="SUPFAM" id="SSF52402">
    <property type="entry name" value="Adenine nucleotide alpha hydrolases-like"/>
    <property type="match status" value="2"/>
</dbReference>
<dbReference type="InterPro" id="IPR006015">
    <property type="entry name" value="Universal_stress_UspA"/>
</dbReference>
<evidence type="ECO:0000313" key="6">
    <source>
        <dbReference type="Proteomes" id="UP000323946"/>
    </source>
</evidence>
<evidence type="ECO:0000256" key="2">
    <source>
        <dbReference type="ARBA" id="ARBA00022741"/>
    </source>
</evidence>
<dbReference type="Proteomes" id="UP000323946">
    <property type="component" value="Unassembled WGS sequence"/>
</dbReference>
<keyword evidence="3" id="KW-0067">ATP-binding</keyword>
<dbReference type="InterPro" id="IPR006016">
    <property type="entry name" value="UspA"/>
</dbReference>